<dbReference type="Proteomes" id="UP000813461">
    <property type="component" value="Unassembled WGS sequence"/>
</dbReference>
<comment type="caution">
    <text evidence="1">The sequence shown here is derived from an EMBL/GenBank/DDBJ whole genome shotgun (WGS) entry which is preliminary data.</text>
</comment>
<keyword evidence="2" id="KW-1185">Reference proteome</keyword>
<name>A0A8K0QWA5_9PLEO</name>
<gene>
    <name evidence="1" type="ORF">FB567DRAFT_204090</name>
</gene>
<dbReference type="EMBL" id="JAGMVJ010000023">
    <property type="protein sequence ID" value="KAH7072489.1"/>
    <property type="molecule type" value="Genomic_DNA"/>
</dbReference>
<sequence>MYWHALERFRDFYNSLPCLLFLALTNKTQTRLPPTLPLTTTMTILSIFCCTHESKHSKPLAPTPTPIPKPTTFAELGLTITEHGEVVPTHESGGSDVLTPRANNAGGGAYAADCSGGGGVAGVVGVVRVIETREIEWRRRAMWFLCVLGGLRFDLFCLPVCDMLYWVLGRVFTVM</sequence>
<dbReference type="AlphaFoldDB" id="A0A8K0QWA5"/>
<reference evidence="1" key="1">
    <citation type="journal article" date="2021" name="Nat. Commun.">
        <title>Genetic determinants of endophytism in the Arabidopsis root mycobiome.</title>
        <authorList>
            <person name="Mesny F."/>
            <person name="Miyauchi S."/>
            <person name="Thiergart T."/>
            <person name="Pickel B."/>
            <person name="Atanasova L."/>
            <person name="Karlsson M."/>
            <person name="Huettel B."/>
            <person name="Barry K.W."/>
            <person name="Haridas S."/>
            <person name="Chen C."/>
            <person name="Bauer D."/>
            <person name="Andreopoulos W."/>
            <person name="Pangilinan J."/>
            <person name="LaButti K."/>
            <person name="Riley R."/>
            <person name="Lipzen A."/>
            <person name="Clum A."/>
            <person name="Drula E."/>
            <person name="Henrissat B."/>
            <person name="Kohler A."/>
            <person name="Grigoriev I.V."/>
            <person name="Martin F.M."/>
            <person name="Hacquard S."/>
        </authorList>
    </citation>
    <scope>NUCLEOTIDE SEQUENCE</scope>
    <source>
        <strain evidence="1">MPI-SDFR-AT-0120</strain>
    </source>
</reference>
<evidence type="ECO:0000313" key="2">
    <source>
        <dbReference type="Proteomes" id="UP000813461"/>
    </source>
</evidence>
<organism evidence="1 2">
    <name type="scientific">Paraphoma chrysanthemicola</name>
    <dbReference type="NCBI Taxonomy" id="798071"/>
    <lineage>
        <taxon>Eukaryota</taxon>
        <taxon>Fungi</taxon>
        <taxon>Dikarya</taxon>
        <taxon>Ascomycota</taxon>
        <taxon>Pezizomycotina</taxon>
        <taxon>Dothideomycetes</taxon>
        <taxon>Pleosporomycetidae</taxon>
        <taxon>Pleosporales</taxon>
        <taxon>Pleosporineae</taxon>
        <taxon>Phaeosphaeriaceae</taxon>
        <taxon>Paraphoma</taxon>
    </lineage>
</organism>
<accession>A0A8K0QWA5</accession>
<protein>
    <submittedName>
        <fullName evidence="1">Uncharacterized protein</fullName>
    </submittedName>
</protein>
<evidence type="ECO:0000313" key="1">
    <source>
        <dbReference type="EMBL" id="KAH7072489.1"/>
    </source>
</evidence>
<proteinExistence type="predicted"/>